<protein>
    <submittedName>
        <fullName evidence="1">Uncharacterized protein</fullName>
    </submittedName>
</protein>
<proteinExistence type="predicted"/>
<dbReference type="AlphaFoldDB" id="G0MLG4"/>
<keyword evidence="2" id="KW-1185">Reference proteome</keyword>
<evidence type="ECO:0000313" key="2">
    <source>
        <dbReference type="Proteomes" id="UP000008068"/>
    </source>
</evidence>
<dbReference type="OrthoDB" id="5872978at2759"/>
<dbReference type="EMBL" id="GL379799">
    <property type="protein sequence ID" value="EGT34861.1"/>
    <property type="molecule type" value="Genomic_DNA"/>
</dbReference>
<reference evidence="2" key="1">
    <citation type="submission" date="2011-07" db="EMBL/GenBank/DDBJ databases">
        <authorList>
            <consortium name="Caenorhabditis brenneri Sequencing and Analysis Consortium"/>
            <person name="Wilson R.K."/>
        </authorList>
    </citation>
    <scope>NUCLEOTIDE SEQUENCE [LARGE SCALE GENOMIC DNA]</scope>
    <source>
        <strain evidence="2">PB2801</strain>
    </source>
</reference>
<gene>
    <name evidence="1" type="ORF">CAEBREN_28731</name>
</gene>
<accession>G0MLG4</accession>
<dbReference type="HOGENOM" id="CLU_1972422_0_0_1"/>
<dbReference type="Proteomes" id="UP000008068">
    <property type="component" value="Unassembled WGS sequence"/>
</dbReference>
<organism evidence="2">
    <name type="scientific">Caenorhabditis brenneri</name>
    <name type="common">Nematode worm</name>
    <dbReference type="NCBI Taxonomy" id="135651"/>
    <lineage>
        <taxon>Eukaryota</taxon>
        <taxon>Metazoa</taxon>
        <taxon>Ecdysozoa</taxon>
        <taxon>Nematoda</taxon>
        <taxon>Chromadorea</taxon>
        <taxon>Rhabditida</taxon>
        <taxon>Rhabditina</taxon>
        <taxon>Rhabditomorpha</taxon>
        <taxon>Rhabditoidea</taxon>
        <taxon>Rhabditidae</taxon>
        <taxon>Peloderinae</taxon>
        <taxon>Caenorhabditis</taxon>
    </lineage>
</organism>
<name>G0MLG4_CAEBE</name>
<sequence length="127" mass="15083">MSNNQNELNDIMEVLVENAGYLTEYDREIPEGEEAVIRSSAWSHIPVLLTEDENTKRWMQNNQAPILENQNLEKQLFEMKRGSSQNPSERHHSVIRSESGDATDYHYMYRDSMRTDRHFRMVLDYCR</sequence>
<dbReference type="InParanoid" id="G0MLG4"/>
<evidence type="ECO:0000313" key="1">
    <source>
        <dbReference type="EMBL" id="EGT34861.1"/>
    </source>
</evidence>